<dbReference type="EMBL" id="AAOW01000012">
    <property type="protein sequence ID" value="EAR60917.1"/>
    <property type="molecule type" value="Genomic_DNA"/>
</dbReference>
<dbReference type="Proteomes" id="UP000002171">
    <property type="component" value="Unassembled WGS sequence"/>
</dbReference>
<evidence type="ECO:0000256" key="5">
    <source>
        <dbReference type="PROSITE-ProRule" id="PRU00277"/>
    </source>
</evidence>
<dbReference type="Pfam" id="PF01346">
    <property type="entry name" value="FKBP_N"/>
    <property type="match status" value="1"/>
</dbReference>
<dbReference type="Pfam" id="PF00254">
    <property type="entry name" value="FKBP_C"/>
    <property type="match status" value="1"/>
</dbReference>
<evidence type="ECO:0000256" key="4">
    <source>
        <dbReference type="ARBA" id="ARBA00023235"/>
    </source>
</evidence>
<dbReference type="EC" id="5.2.1.8" evidence="6"/>
<keyword evidence="3 5" id="KW-0697">Rotamase</keyword>
<dbReference type="PANTHER" id="PTHR43811">
    <property type="entry name" value="FKBP-TYPE PEPTIDYL-PROLYL CIS-TRANS ISOMERASE FKPA"/>
    <property type="match status" value="1"/>
</dbReference>
<evidence type="ECO:0000256" key="3">
    <source>
        <dbReference type="ARBA" id="ARBA00023110"/>
    </source>
</evidence>
<comment type="catalytic activity">
    <reaction evidence="1 5 6">
        <text>[protein]-peptidylproline (omega=180) = [protein]-peptidylproline (omega=0)</text>
        <dbReference type="Rhea" id="RHEA:16237"/>
        <dbReference type="Rhea" id="RHEA-COMP:10747"/>
        <dbReference type="Rhea" id="RHEA-COMP:10748"/>
        <dbReference type="ChEBI" id="CHEBI:83833"/>
        <dbReference type="ChEBI" id="CHEBI:83834"/>
        <dbReference type="EC" id="5.2.1.8"/>
    </reaction>
</comment>
<keyword evidence="9" id="KW-1185">Reference proteome</keyword>
<sequence>MRSKIRLFVLLAGLGVLSGCGESPEEAKFRQELVEKALNDDTRKEGDAFIRENSSAEGVVTTKSGLQYKVIHEGEGRSPTSKDTVTVHYEGMRIDGHIFDSSYKRGKPTTFPLNRVIKGWTEGLSLMKKGGVRMLYIPPELAYGALSPSEDIPANSTLIFKVELIDFHASE</sequence>
<comment type="caution">
    <text evidence="8">The sequence shown here is derived from an EMBL/GenBank/DDBJ whole genome shotgun (WGS) entry which is preliminary data.</text>
</comment>
<dbReference type="GO" id="GO:0003755">
    <property type="term" value="F:peptidyl-prolyl cis-trans isomerase activity"/>
    <property type="evidence" value="ECO:0007669"/>
    <property type="project" value="UniProtKB-UniRule"/>
</dbReference>
<dbReference type="AlphaFoldDB" id="A0A7U8C3Q2"/>
<dbReference type="InterPro" id="IPR000774">
    <property type="entry name" value="PPIase_FKBP_N"/>
</dbReference>
<feature type="domain" description="PPIase FKBP-type" evidence="7">
    <location>
        <begin position="82"/>
        <end position="168"/>
    </location>
</feature>
<reference evidence="8 9" key="1">
    <citation type="submission" date="2006-02" db="EMBL/GenBank/DDBJ databases">
        <authorList>
            <person name="Pinhassi J."/>
            <person name="Pedros-Alio C."/>
            <person name="Ferriera S."/>
            <person name="Johnson J."/>
            <person name="Kravitz S."/>
            <person name="Halpern A."/>
            <person name="Remington K."/>
            <person name="Beeson K."/>
            <person name="Tran B."/>
            <person name="Rogers Y.-H."/>
            <person name="Friedman R."/>
            <person name="Venter J.C."/>
        </authorList>
    </citation>
    <scope>NUCLEOTIDE SEQUENCE [LARGE SCALE GENOMIC DNA]</scope>
    <source>
        <strain evidence="8 9">MED92</strain>
    </source>
</reference>
<comment type="similarity">
    <text evidence="2 6">Belongs to the FKBP-type PPIase family.</text>
</comment>
<evidence type="ECO:0000313" key="8">
    <source>
        <dbReference type="EMBL" id="EAR60917.1"/>
    </source>
</evidence>
<dbReference type="RefSeq" id="WP_007022403.1">
    <property type="nucleotide sequence ID" value="NZ_CH724127.1"/>
</dbReference>
<dbReference type="InterPro" id="IPR046357">
    <property type="entry name" value="PPIase_dom_sf"/>
</dbReference>
<dbReference type="FunFam" id="3.10.50.40:FF:000006">
    <property type="entry name" value="Peptidyl-prolyl cis-trans isomerase"/>
    <property type="match status" value="1"/>
</dbReference>
<dbReference type="PROSITE" id="PS50059">
    <property type="entry name" value="FKBP_PPIASE"/>
    <property type="match status" value="1"/>
</dbReference>
<dbReference type="GO" id="GO:0006457">
    <property type="term" value="P:protein folding"/>
    <property type="evidence" value="ECO:0007669"/>
    <property type="project" value="InterPro"/>
</dbReference>
<accession>A0A7U8C3Q2</accession>
<dbReference type="OrthoDB" id="9814548at2"/>
<keyword evidence="4 5" id="KW-0413">Isomerase</keyword>
<protein>
    <recommendedName>
        <fullName evidence="6">Peptidyl-prolyl cis-trans isomerase</fullName>
        <ecNumber evidence="6">5.2.1.8</ecNumber>
    </recommendedName>
</protein>
<dbReference type="InterPro" id="IPR001179">
    <property type="entry name" value="PPIase_FKBP_dom"/>
</dbReference>
<evidence type="ECO:0000259" key="7">
    <source>
        <dbReference type="PROSITE" id="PS50059"/>
    </source>
</evidence>
<dbReference type="Gene3D" id="3.10.50.40">
    <property type="match status" value="1"/>
</dbReference>
<name>A0A7U8C3Q2_NEPCE</name>
<evidence type="ECO:0000256" key="1">
    <source>
        <dbReference type="ARBA" id="ARBA00000971"/>
    </source>
</evidence>
<evidence type="ECO:0000256" key="2">
    <source>
        <dbReference type="ARBA" id="ARBA00006577"/>
    </source>
</evidence>
<evidence type="ECO:0000313" key="9">
    <source>
        <dbReference type="Proteomes" id="UP000002171"/>
    </source>
</evidence>
<dbReference type="PANTHER" id="PTHR43811:SF19">
    <property type="entry name" value="39 KDA FK506-BINDING NUCLEAR PROTEIN"/>
    <property type="match status" value="1"/>
</dbReference>
<gene>
    <name evidence="8" type="ORF">MED92_01921</name>
</gene>
<evidence type="ECO:0000256" key="6">
    <source>
        <dbReference type="RuleBase" id="RU003915"/>
    </source>
</evidence>
<proteinExistence type="inferred from homology"/>
<dbReference type="PROSITE" id="PS51257">
    <property type="entry name" value="PROKAR_LIPOPROTEIN"/>
    <property type="match status" value="1"/>
</dbReference>
<organism evidence="8 9">
    <name type="scientific">Neptuniibacter caesariensis</name>
    <dbReference type="NCBI Taxonomy" id="207954"/>
    <lineage>
        <taxon>Bacteria</taxon>
        <taxon>Pseudomonadati</taxon>
        <taxon>Pseudomonadota</taxon>
        <taxon>Gammaproteobacteria</taxon>
        <taxon>Oceanospirillales</taxon>
        <taxon>Oceanospirillaceae</taxon>
        <taxon>Neptuniibacter</taxon>
    </lineage>
</organism>
<dbReference type="SUPFAM" id="SSF54534">
    <property type="entry name" value="FKBP-like"/>
    <property type="match status" value="1"/>
</dbReference>